<keyword evidence="2" id="KW-0732">Signal</keyword>
<comment type="caution">
    <text evidence="4">The sequence shown here is derived from an EMBL/GenBank/DDBJ whole genome shotgun (WGS) entry which is preliminary data.</text>
</comment>
<evidence type="ECO:0000313" key="4">
    <source>
        <dbReference type="EMBL" id="KAK1168645.1"/>
    </source>
</evidence>
<feature type="signal peptide" evidence="2">
    <location>
        <begin position="1"/>
        <end position="23"/>
    </location>
</feature>
<dbReference type="Proteomes" id="UP001230051">
    <property type="component" value="Unassembled WGS sequence"/>
</dbReference>
<evidence type="ECO:0000259" key="3">
    <source>
        <dbReference type="Pfam" id="PF00048"/>
    </source>
</evidence>
<name>A0AAD8G4N6_ACIOX</name>
<dbReference type="AlphaFoldDB" id="A0AAD8G4N6"/>
<dbReference type="GO" id="GO:0005615">
    <property type="term" value="C:extracellular space"/>
    <property type="evidence" value="ECO:0007669"/>
    <property type="project" value="UniProtKB-KW"/>
</dbReference>
<evidence type="ECO:0000256" key="2">
    <source>
        <dbReference type="SAM" id="SignalP"/>
    </source>
</evidence>
<dbReference type="EMBL" id="JAGXEW010000008">
    <property type="protein sequence ID" value="KAK1168645.1"/>
    <property type="molecule type" value="Genomic_DNA"/>
</dbReference>
<proteinExistence type="predicted"/>
<feature type="chain" id="PRO_5042128329" evidence="2">
    <location>
        <begin position="24"/>
        <end position="94"/>
    </location>
</feature>
<dbReference type="GO" id="GO:0006955">
    <property type="term" value="P:immune response"/>
    <property type="evidence" value="ECO:0007669"/>
    <property type="project" value="InterPro"/>
</dbReference>
<protein>
    <submittedName>
        <fullName evidence="4">C-C motif chemokine 4-like</fullName>
    </submittedName>
</protein>
<dbReference type="GO" id="GO:0008009">
    <property type="term" value="F:chemokine activity"/>
    <property type="evidence" value="ECO:0007669"/>
    <property type="project" value="InterPro"/>
</dbReference>
<keyword evidence="1" id="KW-0202">Cytokine</keyword>
<organism evidence="4 5">
    <name type="scientific">Acipenser oxyrinchus oxyrinchus</name>
    <dbReference type="NCBI Taxonomy" id="40147"/>
    <lineage>
        <taxon>Eukaryota</taxon>
        <taxon>Metazoa</taxon>
        <taxon>Chordata</taxon>
        <taxon>Craniata</taxon>
        <taxon>Vertebrata</taxon>
        <taxon>Euteleostomi</taxon>
        <taxon>Actinopterygii</taxon>
        <taxon>Chondrostei</taxon>
        <taxon>Acipenseriformes</taxon>
        <taxon>Acipenseridae</taxon>
        <taxon>Acipenser</taxon>
    </lineage>
</organism>
<reference evidence="4" key="1">
    <citation type="submission" date="2022-02" db="EMBL/GenBank/DDBJ databases">
        <title>Atlantic sturgeon de novo genome assembly.</title>
        <authorList>
            <person name="Stock M."/>
            <person name="Klopp C."/>
            <person name="Guiguen Y."/>
            <person name="Cabau C."/>
            <person name="Parinello H."/>
            <person name="Santidrian Yebra-Pimentel E."/>
            <person name="Kuhl H."/>
            <person name="Dirks R.P."/>
            <person name="Guessner J."/>
            <person name="Wuertz S."/>
            <person name="Du K."/>
            <person name="Schartl M."/>
        </authorList>
    </citation>
    <scope>NUCLEOTIDE SEQUENCE</scope>
    <source>
        <strain evidence="4">STURGEONOMICS-FGT-2020</strain>
        <tissue evidence="4">Whole blood</tissue>
    </source>
</reference>
<dbReference type="InterPro" id="IPR001811">
    <property type="entry name" value="Chemokine_IL8-like_dom"/>
</dbReference>
<sequence length="94" mass="10461">MHHFNNKTFQLALILIVCGLVLAASDPGKPSSCCKMTRRTKIRTPITAYAIQKEALPCVHAVIFTSNGLKYCSNPTMPWVKKAIEQLQSTQKTQ</sequence>
<feature type="domain" description="Chemokine interleukin-8-like" evidence="3">
    <location>
        <begin position="32"/>
        <end position="87"/>
    </location>
</feature>
<dbReference type="Gene3D" id="2.40.50.40">
    <property type="match status" value="1"/>
</dbReference>
<dbReference type="InterPro" id="IPR036048">
    <property type="entry name" value="Interleukin_8-like_sf"/>
</dbReference>
<accession>A0AAD8G4N6</accession>
<dbReference type="Pfam" id="PF00048">
    <property type="entry name" value="IL8"/>
    <property type="match status" value="1"/>
</dbReference>
<dbReference type="SUPFAM" id="SSF54117">
    <property type="entry name" value="Interleukin 8-like chemokines"/>
    <property type="match status" value="1"/>
</dbReference>
<keyword evidence="5" id="KW-1185">Reference proteome</keyword>
<evidence type="ECO:0000256" key="1">
    <source>
        <dbReference type="ARBA" id="ARBA00022514"/>
    </source>
</evidence>
<gene>
    <name evidence="4" type="ORF">AOXY_G9448</name>
</gene>
<evidence type="ECO:0000313" key="5">
    <source>
        <dbReference type="Proteomes" id="UP001230051"/>
    </source>
</evidence>